<evidence type="ECO:0000313" key="9">
    <source>
        <dbReference type="EMBL" id="MVT08079.1"/>
    </source>
</evidence>
<comment type="function">
    <text evidence="8">Catalyzes the condensation of pantoate with beta-alanine in an ATP-dependent reaction via a pantoyl-adenylate intermediate.</text>
</comment>
<evidence type="ECO:0000256" key="8">
    <source>
        <dbReference type="HAMAP-Rule" id="MF_00158"/>
    </source>
</evidence>
<feature type="binding site" evidence="8">
    <location>
        <position position="178"/>
    </location>
    <ligand>
        <name>ATP</name>
        <dbReference type="ChEBI" id="CHEBI:30616"/>
    </ligand>
</feature>
<feature type="binding site" evidence="8">
    <location>
        <begin position="30"/>
        <end position="37"/>
    </location>
    <ligand>
        <name>ATP</name>
        <dbReference type="ChEBI" id="CHEBI:30616"/>
    </ligand>
</feature>
<protein>
    <recommendedName>
        <fullName evidence="8">Pantothenate synthetase</fullName>
        <shortName evidence="8">PS</shortName>
        <ecNumber evidence="8">6.3.2.1</ecNumber>
    </recommendedName>
    <alternativeName>
        <fullName evidence="8">Pantoate--beta-alanine ligase</fullName>
    </alternativeName>
    <alternativeName>
        <fullName evidence="8">Pantoate-activating enzyme</fullName>
    </alternativeName>
</protein>
<comment type="similarity">
    <text evidence="2 8">Belongs to the pantothenate synthetase family.</text>
</comment>
<feature type="binding site" evidence="8">
    <location>
        <begin position="149"/>
        <end position="152"/>
    </location>
    <ligand>
        <name>ATP</name>
        <dbReference type="ChEBI" id="CHEBI:30616"/>
    </ligand>
</feature>
<keyword evidence="8" id="KW-0963">Cytoplasm</keyword>
<dbReference type="NCBIfam" id="TIGR00018">
    <property type="entry name" value="panC"/>
    <property type="match status" value="1"/>
</dbReference>
<dbReference type="InterPro" id="IPR042176">
    <property type="entry name" value="Pantoate_ligase_C"/>
</dbReference>
<feature type="binding site" evidence="8">
    <location>
        <begin position="186"/>
        <end position="189"/>
    </location>
    <ligand>
        <name>ATP</name>
        <dbReference type="ChEBI" id="CHEBI:30616"/>
    </ligand>
</feature>
<evidence type="ECO:0000256" key="5">
    <source>
        <dbReference type="ARBA" id="ARBA00022741"/>
    </source>
</evidence>
<dbReference type="InterPro" id="IPR003721">
    <property type="entry name" value="Pantoate_ligase"/>
</dbReference>
<dbReference type="Proteomes" id="UP000461730">
    <property type="component" value="Unassembled WGS sequence"/>
</dbReference>
<dbReference type="AlphaFoldDB" id="A0A7K1U142"/>
<feature type="active site" description="Proton donor" evidence="8">
    <location>
        <position position="37"/>
    </location>
</feature>
<comment type="subcellular location">
    <subcellularLocation>
        <location evidence="8">Cytoplasm</location>
    </subcellularLocation>
</comment>
<dbReference type="HAMAP" id="MF_00158">
    <property type="entry name" value="PanC"/>
    <property type="match status" value="1"/>
</dbReference>
<dbReference type="Pfam" id="PF02569">
    <property type="entry name" value="Pantoate_ligase"/>
    <property type="match status" value="1"/>
</dbReference>
<evidence type="ECO:0000256" key="2">
    <source>
        <dbReference type="ARBA" id="ARBA00009256"/>
    </source>
</evidence>
<evidence type="ECO:0000256" key="6">
    <source>
        <dbReference type="ARBA" id="ARBA00022840"/>
    </source>
</evidence>
<comment type="catalytic activity">
    <reaction evidence="7 8">
        <text>(R)-pantoate + beta-alanine + ATP = (R)-pantothenate + AMP + diphosphate + H(+)</text>
        <dbReference type="Rhea" id="RHEA:10912"/>
        <dbReference type="ChEBI" id="CHEBI:15378"/>
        <dbReference type="ChEBI" id="CHEBI:15980"/>
        <dbReference type="ChEBI" id="CHEBI:29032"/>
        <dbReference type="ChEBI" id="CHEBI:30616"/>
        <dbReference type="ChEBI" id="CHEBI:33019"/>
        <dbReference type="ChEBI" id="CHEBI:57966"/>
        <dbReference type="ChEBI" id="CHEBI:456215"/>
        <dbReference type="EC" id="6.3.2.1"/>
    </reaction>
</comment>
<proteinExistence type="inferred from homology"/>
<organism evidence="9 10">
    <name type="scientific">Chitinophaga tropicalis</name>
    <dbReference type="NCBI Taxonomy" id="2683588"/>
    <lineage>
        <taxon>Bacteria</taxon>
        <taxon>Pseudomonadati</taxon>
        <taxon>Bacteroidota</taxon>
        <taxon>Chitinophagia</taxon>
        <taxon>Chitinophagales</taxon>
        <taxon>Chitinophagaceae</taxon>
        <taxon>Chitinophaga</taxon>
    </lineage>
</organism>
<keyword evidence="10" id="KW-1185">Reference proteome</keyword>
<evidence type="ECO:0000256" key="1">
    <source>
        <dbReference type="ARBA" id="ARBA00004990"/>
    </source>
</evidence>
<feature type="binding site" evidence="8">
    <location>
        <position position="61"/>
    </location>
    <ligand>
        <name>beta-alanine</name>
        <dbReference type="ChEBI" id="CHEBI:57966"/>
    </ligand>
</feature>
<name>A0A7K1U142_9BACT</name>
<comment type="subunit">
    <text evidence="8">Homodimer.</text>
</comment>
<evidence type="ECO:0000256" key="4">
    <source>
        <dbReference type="ARBA" id="ARBA00022655"/>
    </source>
</evidence>
<keyword evidence="6 8" id="KW-0067">ATP-binding</keyword>
<dbReference type="GO" id="GO:0005524">
    <property type="term" value="F:ATP binding"/>
    <property type="evidence" value="ECO:0007669"/>
    <property type="project" value="UniProtKB-KW"/>
</dbReference>
<dbReference type="GO" id="GO:0015940">
    <property type="term" value="P:pantothenate biosynthetic process"/>
    <property type="evidence" value="ECO:0007669"/>
    <property type="project" value="UniProtKB-UniRule"/>
</dbReference>
<sequence length="285" mass="32130">MYLFKRKDDLERHLSVARKAGKRIGFVPTMGALHEGHLSLIAAAKKNSDVVVCSIFVNPTQFNDPADFEKYPVTINEDITKLTAAENDILFLPSVQEMYPEGLAADIHYDFGELETVLEGAHRPGHFQGVGRIVHKLLDLVQPDKLFMGQKDFQQCLIINRLIKVLQLKVELVICDTLRETDGLAMSSRNLRLNPAERQNALHIYKELIWLKGHLQEAAFPEITGKAINELKNNGFDVDYLEMVSILEDGNIAFPHQVGKEPLFAVVAARELSSNVRLIDNMQMN</sequence>
<dbReference type="UniPathway" id="UPA00028">
    <property type="reaction ID" value="UER00005"/>
</dbReference>
<dbReference type="Gene3D" id="3.40.50.620">
    <property type="entry name" value="HUPs"/>
    <property type="match status" value="1"/>
</dbReference>
<feature type="binding site" evidence="8">
    <location>
        <position position="155"/>
    </location>
    <ligand>
        <name>(R)-pantoate</name>
        <dbReference type="ChEBI" id="CHEBI:15980"/>
    </ligand>
</feature>
<gene>
    <name evidence="8" type="primary">panC</name>
    <name evidence="9" type="ORF">GO493_07380</name>
</gene>
<keyword evidence="3 8" id="KW-0436">Ligase</keyword>
<evidence type="ECO:0000313" key="10">
    <source>
        <dbReference type="Proteomes" id="UP000461730"/>
    </source>
</evidence>
<dbReference type="InterPro" id="IPR014729">
    <property type="entry name" value="Rossmann-like_a/b/a_fold"/>
</dbReference>
<dbReference type="PANTHER" id="PTHR21299">
    <property type="entry name" value="CYTIDYLATE KINASE/PANTOATE-BETA-ALANINE LIGASE"/>
    <property type="match status" value="1"/>
</dbReference>
<dbReference type="GO" id="GO:0004592">
    <property type="term" value="F:pantoate-beta-alanine ligase activity"/>
    <property type="evidence" value="ECO:0007669"/>
    <property type="project" value="UniProtKB-UniRule"/>
</dbReference>
<comment type="caution">
    <text evidence="9">The sequence shown here is derived from an EMBL/GenBank/DDBJ whole genome shotgun (WGS) entry which is preliminary data.</text>
</comment>
<feature type="binding site" evidence="8">
    <location>
        <position position="61"/>
    </location>
    <ligand>
        <name>(R)-pantoate</name>
        <dbReference type="ChEBI" id="CHEBI:15980"/>
    </ligand>
</feature>
<evidence type="ECO:0000256" key="3">
    <source>
        <dbReference type="ARBA" id="ARBA00022598"/>
    </source>
</evidence>
<keyword evidence="5 8" id="KW-0547">Nucleotide-binding</keyword>
<comment type="pathway">
    <text evidence="1 8">Cofactor biosynthesis; (R)-pantothenate biosynthesis; (R)-pantothenate from (R)-pantoate and beta-alanine: step 1/1.</text>
</comment>
<reference evidence="9 10" key="1">
    <citation type="submission" date="2019-12" db="EMBL/GenBank/DDBJ databases">
        <title>Chitinophaga sp. strain ysch24 (GDMCC 1.1355), whole genome shotgun sequence.</title>
        <authorList>
            <person name="Zhang X."/>
        </authorList>
    </citation>
    <scope>NUCLEOTIDE SEQUENCE [LARGE SCALE GENOMIC DNA]</scope>
    <source>
        <strain evidence="10">ysch24</strain>
    </source>
</reference>
<accession>A0A7K1U142</accession>
<dbReference type="EC" id="6.3.2.1" evidence="8"/>
<keyword evidence="4 8" id="KW-0566">Pantothenate biosynthesis</keyword>
<dbReference type="Gene3D" id="3.30.1300.10">
    <property type="entry name" value="Pantoate-beta-alanine ligase, C-terminal domain"/>
    <property type="match status" value="1"/>
</dbReference>
<dbReference type="RefSeq" id="WP_157305495.1">
    <property type="nucleotide sequence ID" value="NZ_WRXN01000002.1"/>
</dbReference>
<evidence type="ECO:0000256" key="7">
    <source>
        <dbReference type="ARBA" id="ARBA00048258"/>
    </source>
</evidence>
<dbReference type="EMBL" id="WRXN01000002">
    <property type="protein sequence ID" value="MVT08079.1"/>
    <property type="molecule type" value="Genomic_DNA"/>
</dbReference>
<dbReference type="PANTHER" id="PTHR21299:SF1">
    <property type="entry name" value="PANTOATE--BETA-ALANINE LIGASE"/>
    <property type="match status" value="1"/>
</dbReference>
<comment type="miscellaneous">
    <text evidence="8">The reaction proceeds by a bi uni uni bi ping pong mechanism.</text>
</comment>
<dbReference type="SUPFAM" id="SSF52374">
    <property type="entry name" value="Nucleotidylyl transferase"/>
    <property type="match status" value="1"/>
</dbReference>
<dbReference type="GO" id="GO:0005829">
    <property type="term" value="C:cytosol"/>
    <property type="evidence" value="ECO:0007669"/>
    <property type="project" value="TreeGrafter"/>
</dbReference>